<sequence>MQTLGLGNVWSGSHLVEAAFGHCKRLCGWISIPNSTNISGRQVSVYKMVEILRKGTWKRGNKRRRKRKRGMCVALKATNMEEMGKEFSKAQLKWRYQE</sequence>
<comment type="caution">
    <text evidence="1">The sequence shown here is derived from an EMBL/GenBank/DDBJ whole genome shotgun (WGS) entry which is preliminary data.</text>
</comment>
<accession>A0AAN9XPZ0</accession>
<evidence type="ECO:0000313" key="1">
    <source>
        <dbReference type="EMBL" id="KAK7401560.1"/>
    </source>
</evidence>
<name>A0AAN9XPZ0_PSOTE</name>
<organism evidence="1 2">
    <name type="scientific">Psophocarpus tetragonolobus</name>
    <name type="common">Winged bean</name>
    <name type="synonym">Dolichos tetragonolobus</name>
    <dbReference type="NCBI Taxonomy" id="3891"/>
    <lineage>
        <taxon>Eukaryota</taxon>
        <taxon>Viridiplantae</taxon>
        <taxon>Streptophyta</taxon>
        <taxon>Embryophyta</taxon>
        <taxon>Tracheophyta</taxon>
        <taxon>Spermatophyta</taxon>
        <taxon>Magnoliopsida</taxon>
        <taxon>eudicotyledons</taxon>
        <taxon>Gunneridae</taxon>
        <taxon>Pentapetalae</taxon>
        <taxon>rosids</taxon>
        <taxon>fabids</taxon>
        <taxon>Fabales</taxon>
        <taxon>Fabaceae</taxon>
        <taxon>Papilionoideae</taxon>
        <taxon>50 kb inversion clade</taxon>
        <taxon>NPAAA clade</taxon>
        <taxon>indigoferoid/millettioid clade</taxon>
        <taxon>Phaseoleae</taxon>
        <taxon>Psophocarpus</taxon>
    </lineage>
</organism>
<evidence type="ECO:0000313" key="2">
    <source>
        <dbReference type="Proteomes" id="UP001386955"/>
    </source>
</evidence>
<protein>
    <submittedName>
        <fullName evidence="1">Uncharacterized protein</fullName>
    </submittedName>
</protein>
<reference evidence="1 2" key="1">
    <citation type="submission" date="2024-01" db="EMBL/GenBank/DDBJ databases">
        <title>The genomes of 5 underutilized Papilionoideae crops provide insights into root nodulation and disease resistanc.</title>
        <authorList>
            <person name="Jiang F."/>
        </authorList>
    </citation>
    <scope>NUCLEOTIDE SEQUENCE [LARGE SCALE GENOMIC DNA]</scope>
    <source>
        <strain evidence="1">DUOXIRENSHENG_FW03</strain>
        <tissue evidence="1">Leaves</tissue>
    </source>
</reference>
<keyword evidence="2" id="KW-1185">Reference proteome</keyword>
<gene>
    <name evidence="1" type="ORF">VNO78_13132</name>
</gene>
<dbReference type="Proteomes" id="UP001386955">
    <property type="component" value="Unassembled WGS sequence"/>
</dbReference>
<dbReference type="AlphaFoldDB" id="A0AAN9XPZ0"/>
<proteinExistence type="predicted"/>
<dbReference type="EMBL" id="JAYMYS010000003">
    <property type="protein sequence ID" value="KAK7401560.1"/>
    <property type="molecule type" value="Genomic_DNA"/>
</dbReference>